<protein>
    <submittedName>
        <fullName evidence="1">Uncharacterized protein</fullName>
    </submittedName>
</protein>
<name>A0A4Y2GC29_ARAVE</name>
<feature type="non-terminal residue" evidence="1">
    <location>
        <position position="1"/>
    </location>
</feature>
<evidence type="ECO:0000313" key="1">
    <source>
        <dbReference type="EMBL" id="GBM49544.1"/>
    </source>
</evidence>
<organism evidence="1 2">
    <name type="scientific">Araneus ventricosus</name>
    <name type="common">Orbweaver spider</name>
    <name type="synonym">Epeira ventricosa</name>
    <dbReference type="NCBI Taxonomy" id="182803"/>
    <lineage>
        <taxon>Eukaryota</taxon>
        <taxon>Metazoa</taxon>
        <taxon>Ecdysozoa</taxon>
        <taxon>Arthropoda</taxon>
        <taxon>Chelicerata</taxon>
        <taxon>Arachnida</taxon>
        <taxon>Araneae</taxon>
        <taxon>Araneomorphae</taxon>
        <taxon>Entelegynae</taxon>
        <taxon>Araneoidea</taxon>
        <taxon>Araneidae</taxon>
        <taxon>Araneus</taxon>
    </lineage>
</organism>
<proteinExistence type="predicted"/>
<sequence>LGSRVHLIGGGLNAEKFPRFANLARKYLAAPASSERRPMPDAITATEPVGWSWDNPASTACRVRTRP</sequence>
<accession>A0A4Y2GC29</accession>
<dbReference type="EMBL" id="BGPR01098541">
    <property type="protein sequence ID" value="GBM49544.1"/>
    <property type="molecule type" value="Genomic_DNA"/>
</dbReference>
<keyword evidence="2" id="KW-1185">Reference proteome</keyword>
<gene>
    <name evidence="1" type="ORF">AVEN_262804_1</name>
</gene>
<dbReference type="Proteomes" id="UP000499080">
    <property type="component" value="Unassembled WGS sequence"/>
</dbReference>
<reference evidence="1 2" key="1">
    <citation type="journal article" date="2019" name="Sci. Rep.">
        <title>Orb-weaving spider Araneus ventricosus genome elucidates the spidroin gene catalogue.</title>
        <authorList>
            <person name="Kono N."/>
            <person name="Nakamura H."/>
            <person name="Ohtoshi R."/>
            <person name="Moran D.A.P."/>
            <person name="Shinohara A."/>
            <person name="Yoshida Y."/>
            <person name="Fujiwara M."/>
            <person name="Mori M."/>
            <person name="Tomita M."/>
            <person name="Arakawa K."/>
        </authorList>
    </citation>
    <scope>NUCLEOTIDE SEQUENCE [LARGE SCALE GENOMIC DNA]</scope>
</reference>
<evidence type="ECO:0000313" key="2">
    <source>
        <dbReference type="Proteomes" id="UP000499080"/>
    </source>
</evidence>
<comment type="caution">
    <text evidence="1">The sequence shown here is derived from an EMBL/GenBank/DDBJ whole genome shotgun (WGS) entry which is preliminary data.</text>
</comment>
<dbReference type="AlphaFoldDB" id="A0A4Y2GC29"/>